<evidence type="ECO:0000259" key="1">
    <source>
        <dbReference type="Pfam" id="PF18857"/>
    </source>
</evidence>
<accession>A0ABY9XVX8</accession>
<dbReference type="EMBL" id="CP134537">
    <property type="protein sequence ID" value="WNH10020.1"/>
    <property type="molecule type" value="Genomic_DNA"/>
</dbReference>
<dbReference type="RefSeq" id="WP_415866369.1">
    <property type="nucleotide sequence ID" value="NZ_CP134537.1"/>
</dbReference>
<reference evidence="2 3" key="1">
    <citation type="submission" date="2023-09" db="EMBL/GenBank/DDBJ databases">
        <title>Thalassobella suaedae gen. nov., sp. nov., a marine bacterium of the family Flavobacteriaceae isolated from a halophyte Suaeda japonica.</title>
        <authorList>
            <person name="Lee S.Y."/>
            <person name="Hwang C.Y."/>
        </authorList>
    </citation>
    <scope>NUCLEOTIDE SEQUENCE [LARGE SCALE GENOMIC DNA]</scope>
    <source>
        <strain evidence="2 3">HL-DH14</strain>
    </source>
</reference>
<evidence type="ECO:0000313" key="3">
    <source>
        <dbReference type="Proteomes" id="UP001302806"/>
    </source>
</evidence>
<proteinExistence type="predicted"/>
<gene>
    <name evidence="2" type="ORF">RHP51_04805</name>
</gene>
<dbReference type="InterPro" id="IPR040561">
    <property type="entry name" value="LPD38"/>
</dbReference>
<dbReference type="Pfam" id="PF18857">
    <property type="entry name" value="LPD38"/>
    <property type="match status" value="1"/>
</dbReference>
<dbReference type="Proteomes" id="UP001302806">
    <property type="component" value="Chromosome"/>
</dbReference>
<feature type="domain" description="Large polyvalent protein associated" evidence="1">
    <location>
        <begin position="468"/>
        <end position="636"/>
    </location>
</feature>
<sequence>MNINYLLEALDDTSETSLKKEMDDVIKLLIAERTVEYVEKFGRTNNLTGIGGGIKTDLEVAQGHLNEVEQLKKDNKEQYTRIKEGARRYREFADAGLKYAVEKGRISKEQYKNIKETNQYYVSLARTKEVTPGDELLPFLNESGKITSVKEVIKKAKGGSDVIKNPYLSLLHNTVNFIKESDRNEVMQSFVEPLTEVRNMGDGTPIDLSQIARKVPSGEKNTIKVYKDGELQHWQFDQDIYEALKGLEGIAHNKLINVLGKPANLIRFTVTNFPVFALRNAFRDTMSRLVISRTRGKVSDLWHDHKDRELFETYGGSQAGFYLTNKDAYVDEMNKAVKDITKKGGVILDPRKLNYESYRKLLERGENLNRVAEYKSAYRKAKKDGMDDYNAGLYAAYQARDLMDFAVAGHYMRVINKLVPFSNASVQSVKRSVKGAKENPGKFALRMALFTVIPQLAFRALVRANGDDDEYEQLPDYQRDLFWNFKTPMTGDTWISLPKPFELGMPSSLIDRGVSKAQGKKDAFDGATMSSIKTLFPFDETALVGSLKPIIEASSNHDFFRDRDIVPFWEKDKLLKLRDGTKYASRIGSALSDGFGFVGTKVDPRKIDHIIKGYTTYYGDWALSFGDIGKEDSRYQFNFSKTGFAKDAPISNAKSVKKALDLAKDIGVGSNKKVKKLKGMQKAYYDLDDTKAKKILRKEIYEYAKKLTVYLEEMKSDKLSKVDD</sequence>
<evidence type="ECO:0000313" key="2">
    <source>
        <dbReference type="EMBL" id="WNH10020.1"/>
    </source>
</evidence>
<name>A0ABY9XVX8_9FLAO</name>
<protein>
    <submittedName>
        <fullName evidence="2">LPD38 domain-containing protein</fullName>
    </submittedName>
</protein>
<organism evidence="2 3">
    <name type="scientific">Thalassobellus suaedae</name>
    <dbReference type="NCBI Taxonomy" id="3074124"/>
    <lineage>
        <taxon>Bacteria</taxon>
        <taxon>Pseudomonadati</taxon>
        <taxon>Bacteroidota</taxon>
        <taxon>Flavobacteriia</taxon>
        <taxon>Flavobacteriales</taxon>
        <taxon>Flavobacteriaceae</taxon>
        <taxon>Thalassobellus</taxon>
    </lineage>
</organism>